<dbReference type="Pfam" id="PF00656">
    <property type="entry name" value="Peptidase_C14"/>
    <property type="match status" value="1"/>
</dbReference>
<dbReference type="GO" id="GO:0004197">
    <property type="term" value="F:cysteine-type endopeptidase activity"/>
    <property type="evidence" value="ECO:0007669"/>
    <property type="project" value="InterPro"/>
</dbReference>
<dbReference type="Gene3D" id="3.40.50.1460">
    <property type="match status" value="1"/>
</dbReference>
<dbReference type="GO" id="GO:0006508">
    <property type="term" value="P:proteolysis"/>
    <property type="evidence" value="ECO:0007669"/>
    <property type="project" value="InterPro"/>
</dbReference>
<dbReference type="Proteomes" id="UP000064243">
    <property type="component" value="Unassembled WGS sequence"/>
</dbReference>
<gene>
    <name evidence="2" type="ORF">ABW22_06245</name>
</gene>
<accession>A0A125BCY9</accession>
<dbReference type="SUPFAM" id="SSF52129">
    <property type="entry name" value="Caspase-like"/>
    <property type="match status" value="1"/>
</dbReference>
<dbReference type="AlphaFoldDB" id="A0A125BCY9"/>
<evidence type="ECO:0000313" key="3">
    <source>
        <dbReference type="Proteomes" id="UP000064243"/>
    </source>
</evidence>
<dbReference type="RefSeq" id="WP_059753357.1">
    <property type="nucleotide sequence ID" value="NZ_LDUG01000018.1"/>
</dbReference>
<evidence type="ECO:0000313" key="2">
    <source>
        <dbReference type="EMBL" id="KVW97008.1"/>
    </source>
</evidence>
<dbReference type="InterPro" id="IPR029030">
    <property type="entry name" value="Caspase-like_dom_sf"/>
</dbReference>
<protein>
    <submittedName>
        <fullName evidence="2">Peptidase C14 caspase catalytic subunit p20</fullName>
    </submittedName>
</protein>
<dbReference type="OrthoDB" id="9816280at2"/>
<organism evidence="2 3">
    <name type="scientific">Thiobacillus denitrificans</name>
    <dbReference type="NCBI Taxonomy" id="36861"/>
    <lineage>
        <taxon>Bacteria</taxon>
        <taxon>Pseudomonadati</taxon>
        <taxon>Pseudomonadota</taxon>
        <taxon>Betaproteobacteria</taxon>
        <taxon>Nitrosomonadales</taxon>
        <taxon>Thiobacillaceae</taxon>
        <taxon>Thiobacillus</taxon>
    </lineage>
</organism>
<dbReference type="InterPro" id="IPR011600">
    <property type="entry name" value="Pept_C14_caspase"/>
</dbReference>
<name>A0A125BCY9_THIDE</name>
<dbReference type="EMBL" id="LDUG01000018">
    <property type="protein sequence ID" value="KVW97008.1"/>
    <property type="molecule type" value="Genomic_DNA"/>
</dbReference>
<reference evidence="2 3" key="1">
    <citation type="journal article" date="2015" name="Appl. Environ. Microbiol.">
        <title>Aerobic and Anaerobic Thiosulfate Oxidation by a Cold-Adapted, Subglacial Chemoautotroph.</title>
        <authorList>
            <person name="Harrold Z.R."/>
            <person name="Skidmore M.L."/>
            <person name="Hamilton T.L."/>
            <person name="Desch L."/>
            <person name="Amada K."/>
            <person name="van Gelder W."/>
            <person name="Glover K."/>
            <person name="Roden E.E."/>
            <person name="Boyd E.S."/>
        </authorList>
    </citation>
    <scope>NUCLEOTIDE SEQUENCE [LARGE SCALE GENOMIC DNA]</scope>
    <source>
        <strain evidence="2 3">RG</strain>
    </source>
</reference>
<keyword evidence="3" id="KW-1185">Reference proteome</keyword>
<comment type="caution">
    <text evidence="2">The sequence shown here is derived from an EMBL/GenBank/DDBJ whole genome shotgun (WGS) entry which is preliminary data.</text>
</comment>
<sequence>MRDIRFLLKTHYAASHALVIGINEYSHASPLSYAVNDALEIKELLISDFGFPAENVSFLKDAAATKEAIIKAFFRFTREDIGLDDRVLLFFAGHGHTLTGSRGEVGYLIPHDAELDDCSTFIRWDDLTRNSELIRSKHMLFIMDACYGGLALTRSAQPGSARFLKDMMLRYSRQVLTAGKADEVVADAGGPLPNHSIFTGHLIEALKGKAATEGGVLTASGVMAYVYGKVANDRNSNQTPHYGHFDGDGDFIFCAPGISELEQPEDKDLDKLISIPYPEEASARETAVSKVARVKALLSSEGAAIELHDFLTQEVRKFLAATSEDAFTLSGQYSNEEFVSRLGRYEEAVGDLSVLLACIAHWAKPAHLATLQKCLARSCDRLEIRGGLSAWVELRWYPLILQLYSSGIASIDAQRFDSLAAIFYTPIPSAEGRDRQDVLVEAVGLGLLELLRTNVLKQIPGHERNHVPLSEYLFKILQPKLDDLLFLGKNYEAAFDNFEVFFALAVADLQRTRDVGVWGPVGRFGWKHRRGNAGPLAKVVTEARSMKDAWPPLRAGMFGGSFERFDKVATEYLEQISQLRWH</sequence>
<proteinExistence type="predicted"/>
<feature type="domain" description="Peptidase C14 caspase" evidence="1">
    <location>
        <begin position="16"/>
        <end position="241"/>
    </location>
</feature>
<evidence type="ECO:0000259" key="1">
    <source>
        <dbReference type="Pfam" id="PF00656"/>
    </source>
</evidence>
<dbReference type="PATRIC" id="fig|36861.3.peg.714"/>